<feature type="domain" description="NAD(P)-binding" evidence="1">
    <location>
        <begin position="7"/>
        <end position="188"/>
    </location>
</feature>
<proteinExistence type="predicted"/>
<dbReference type="AlphaFoldDB" id="A0A3N1NWU7"/>
<dbReference type="InterPro" id="IPR036291">
    <property type="entry name" value="NAD(P)-bd_dom_sf"/>
</dbReference>
<evidence type="ECO:0000313" key="2">
    <source>
        <dbReference type="EMBL" id="ROQ19758.1"/>
    </source>
</evidence>
<gene>
    <name evidence="2" type="ORF">EDC38_0346</name>
</gene>
<organism evidence="2 3">
    <name type="scientific">Marinimicrobium koreense</name>
    <dbReference type="NCBI Taxonomy" id="306545"/>
    <lineage>
        <taxon>Bacteria</taxon>
        <taxon>Pseudomonadati</taxon>
        <taxon>Pseudomonadota</taxon>
        <taxon>Gammaproteobacteria</taxon>
        <taxon>Cellvibrionales</taxon>
        <taxon>Cellvibrionaceae</taxon>
        <taxon>Marinimicrobium</taxon>
    </lineage>
</organism>
<dbReference type="OrthoDB" id="9803892at2"/>
<keyword evidence="3" id="KW-1185">Reference proteome</keyword>
<dbReference type="PANTHER" id="PTHR15020">
    <property type="entry name" value="FLAVIN REDUCTASE-RELATED"/>
    <property type="match status" value="1"/>
</dbReference>
<dbReference type="Proteomes" id="UP000273643">
    <property type="component" value="Unassembled WGS sequence"/>
</dbReference>
<evidence type="ECO:0000313" key="3">
    <source>
        <dbReference type="Proteomes" id="UP000273643"/>
    </source>
</evidence>
<comment type="caution">
    <text evidence="2">The sequence shown here is derived from an EMBL/GenBank/DDBJ whole genome shotgun (WGS) entry which is preliminary data.</text>
</comment>
<sequence length="210" mass="22463">MTTLIIGAHGQIGQLLVQELADHHQKPRAMVRNEPQAEAVRSLGAEPVIADLEGDFSHAFEGCDKVVFTAGSGAKTGADKTILVDMWGAMKAVDIARARGIQQFVMVSSRGAEDPEAGPAKIKHYTVCKKVADDHLLASGVPYTILRPGRLTDDPASGRVINHWPEKAEDQWISRADVALAIEHCLGSPGTIGKIYPLFHGDQPIAACLG</sequence>
<dbReference type="InterPro" id="IPR016040">
    <property type="entry name" value="NAD(P)-bd_dom"/>
</dbReference>
<dbReference type="EMBL" id="RJUK01000001">
    <property type="protein sequence ID" value="ROQ19758.1"/>
    <property type="molecule type" value="Genomic_DNA"/>
</dbReference>
<accession>A0A3N1NWU7</accession>
<dbReference type="CDD" id="cd05243">
    <property type="entry name" value="SDR_a5"/>
    <property type="match status" value="1"/>
</dbReference>
<dbReference type="Gene3D" id="3.40.50.720">
    <property type="entry name" value="NAD(P)-binding Rossmann-like Domain"/>
    <property type="match status" value="1"/>
</dbReference>
<dbReference type="PANTHER" id="PTHR15020:SF50">
    <property type="entry name" value="UPF0659 PROTEIN YMR090W"/>
    <property type="match status" value="1"/>
</dbReference>
<protein>
    <submittedName>
        <fullName evidence="2">Uncharacterized protein YbjT (DUF2867 family)</fullName>
    </submittedName>
</protein>
<dbReference type="SUPFAM" id="SSF51735">
    <property type="entry name" value="NAD(P)-binding Rossmann-fold domains"/>
    <property type="match status" value="1"/>
</dbReference>
<name>A0A3N1NWU7_9GAMM</name>
<evidence type="ECO:0000259" key="1">
    <source>
        <dbReference type="Pfam" id="PF13460"/>
    </source>
</evidence>
<dbReference type="RefSeq" id="WP_123637062.1">
    <property type="nucleotide sequence ID" value="NZ_RJUK01000001.1"/>
</dbReference>
<dbReference type="Pfam" id="PF13460">
    <property type="entry name" value="NAD_binding_10"/>
    <property type="match status" value="1"/>
</dbReference>
<reference evidence="2 3" key="1">
    <citation type="submission" date="2018-11" db="EMBL/GenBank/DDBJ databases">
        <title>Genomic Encyclopedia of Type Strains, Phase IV (KMG-IV): sequencing the most valuable type-strain genomes for metagenomic binning, comparative biology and taxonomic classification.</title>
        <authorList>
            <person name="Goeker M."/>
        </authorList>
    </citation>
    <scope>NUCLEOTIDE SEQUENCE [LARGE SCALE GENOMIC DNA]</scope>
    <source>
        <strain evidence="2 3">DSM 16974</strain>
    </source>
</reference>